<protein>
    <recommendedName>
        <fullName evidence="14">C2H2-type domain-containing protein</fullName>
    </recommendedName>
</protein>
<evidence type="ECO:0000256" key="6">
    <source>
        <dbReference type="ARBA" id="ARBA00022771"/>
    </source>
</evidence>
<feature type="domain" description="C2H2-type" evidence="14">
    <location>
        <begin position="460"/>
        <end position="487"/>
    </location>
</feature>
<evidence type="ECO:0000256" key="2">
    <source>
        <dbReference type="ARBA" id="ARBA00004123"/>
    </source>
</evidence>
<keyword evidence="10" id="KW-0804">Transcription</keyword>
<evidence type="ECO:0000256" key="11">
    <source>
        <dbReference type="ARBA" id="ARBA00023242"/>
    </source>
</evidence>
<feature type="domain" description="C2H2-type" evidence="14">
    <location>
        <begin position="376"/>
        <end position="403"/>
    </location>
</feature>
<comment type="subcellular location">
    <subcellularLocation>
        <location evidence="2">Nucleus</location>
    </subcellularLocation>
</comment>
<dbReference type="FunFam" id="3.30.160.60:FF:001298">
    <property type="entry name" value="zinc finger protein 23 isoform X1"/>
    <property type="match status" value="1"/>
</dbReference>
<dbReference type="InterPro" id="IPR013087">
    <property type="entry name" value="Znf_C2H2_type"/>
</dbReference>
<dbReference type="GO" id="GO:0005634">
    <property type="term" value="C:nucleus"/>
    <property type="evidence" value="ECO:0007669"/>
    <property type="project" value="UniProtKB-SubCell"/>
</dbReference>
<comment type="caution">
    <text evidence="15">The sequence shown here is derived from an EMBL/GenBank/DDBJ whole genome shotgun (WGS) entry which is preliminary data.</text>
</comment>
<dbReference type="FunFam" id="3.30.160.60:FF:002343">
    <property type="entry name" value="Zinc finger protein 33A"/>
    <property type="match status" value="1"/>
</dbReference>
<dbReference type="GO" id="GO:0000977">
    <property type="term" value="F:RNA polymerase II transcription regulatory region sequence-specific DNA binding"/>
    <property type="evidence" value="ECO:0007669"/>
    <property type="project" value="TreeGrafter"/>
</dbReference>
<dbReference type="GO" id="GO:0008270">
    <property type="term" value="F:zinc ion binding"/>
    <property type="evidence" value="ECO:0007669"/>
    <property type="project" value="UniProtKB-KW"/>
</dbReference>
<feature type="compositionally biased region" description="Polar residues" evidence="13">
    <location>
        <begin position="191"/>
        <end position="200"/>
    </location>
</feature>
<dbReference type="InterPro" id="IPR050717">
    <property type="entry name" value="C2H2-ZF_Transcription_Reg"/>
</dbReference>
<keyword evidence="6 12" id="KW-0863">Zinc-finger</keyword>
<dbReference type="FunFam" id="3.30.160.60:FF:002063">
    <property type="entry name" value="RB associated KRAB zinc finger"/>
    <property type="match status" value="1"/>
</dbReference>
<feature type="domain" description="C2H2-type" evidence="14">
    <location>
        <begin position="432"/>
        <end position="459"/>
    </location>
</feature>
<keyword evidence="7" id="KW-0862">Zinc</keyword>
<dbReference type="SUPFAM" id="SSF57667">
    <property type="entry name" value="beta-beta-alpha zinc fingers"/>
    <property type="match status" value="5"/>
</dbReference>
<feature type="domain" description="C2H2-type" evidence="14">
    <location>
        <begin position="292"/>
        <end position="319"/>
    </location>
</feature>
<evidence type="ECO:0000259" key="14">
    <source>
        <dbReference type="PROSITE" id="PS50157"/>
    </source>
</evidence>
<proteinExistence type="inferred from homology"/>
<dbReference type="Proteomes" id="UP000812440">
    <property type="component" value="Unassembled WGS sequence"/>
</dbReference>
<dbReference type="PANTHER" id="PTHR14196:SF15">
    <property type="entry name" value="OOCYTE ZINC FINGER PROTEIN XLCOF7.1-LIKE"/>
    <property type="match status" value="1"/>
</dbReference>
<evidence type="ECO:0000256" key="7">
    <source>
        <dbReference type="ARBA" id="ARBA00022833"/>
    </source>
</evidence>
<feature type="region of interest" description="Disordered" evidence="13">
    <location>
        <begin position="134"/>
        <end position="170"/>
    </location>
</feature>
<dbReference type="EMBL" id="JAACNH010000203">
    <property type="protein sequence ID" value="KAG8431429.1"/>
    <property type="molecule type" value="Genomic_DNA"/>
</dbReference>
<evidence type="ECO:0000256" key="5">
    <source>
        <dbReference type="ARBA" id="ARBA00022737"/>
    </source>
</evidence>
<name>A0A8T2IFL3_9PIPI</name>
<evidence type="ECO:0000313" key="16">
    <source>
        <dbReference type="Proteomes" id="UP000812440"/>
    </source>
</evidence>
<dbReference type="PROSITE" id="PS00028">
    <property type="entry name" value="ZINC_FINGER_C2H2_1"/>
    <property type="match status" value="8"/>
</dbReference>
<evidence type="ECO:0000256" key="8">
    <source>
        <dbReference type="ARBA" id="ARBA00023015"/>
    </source>
</evidence>
<keyword evidence="5" id="KW-0677">Repeat</keyword>
<dbReference type="PANTHER" id="PTHR14196">
    <property type="entry name" value="ODD-SKIPPED - RELATED"/>
    <property type="match status" value="1"/>
</dbReference>
<organism evidence="15 16">
    <name type="scientific">Hymenochirus boettgeri</name>
    <name type="common">Congo dwarf clawed frog</name>
    <dbReference type="NCBI Taxonomy" id="247094"/>
    <lineage>
        <taxon>Eukaryota</taxon>
        <taxon>Metazoa</taxon>
        <taxon>Chordata</taxon>
        <taxon>Craniata</taxon>
        <taxon>Vertebrata</taxon>
        <taxon>Euteleostomi</taxon>
        <taxon>Amphibia</taxon>
        <taxon>Batrachia</taxon>
        <taxon>Anura</taxon>
        <taxon>Pipoidea</taxon>
        <taxon>Pipidae</taxon>
        <taxon>Pipinae</taxon>
        <taxon>Hymenochirus</taxon>
    </lineage>
</organism>
<feature type="region of interest" description="Disordered" evidence="13">
    <location>
        <begin position="20"/>
        <end position="72"/>
    </location>
</feature>
<evidence type="ECO:0000256" key="9">
    <source>
        <dbReference type="ARBA" id="ARBA00023125"/>
    </source>
</evidence>
<keyword evidence="11" id="KW-0539">Nucleus</keyword>
<dbReference type="FunFam" id="3.30.160.60:FF:001007">
    <property type="entry name" value="Zinc finger protein 1184"/>
    <property type="match status" value="1"/>
</dbReference>
<keyword evidence="8" id="KW-0805">Transcription regulation</keyword>
<feature type="domain" description="C2H2-type" evidence="14">
    <location>
        <begin position="263"/>
        <end position="291"/>
    </location>
</feature>
<evidence type="ECO:0000256" key="13">
    <source>
        <dbReference type="SAM" id="MobiDB-lite"/>
    </source>
</evidence>
<keyword evidence="9" id="KW-0238">DNA-binding</keyword>
<comment type="function">
    <text evidence="1">May be involved in transcriptional regulation.</text>
</comment>
<feature type="region of interest" description="Disordered" evidence="13">
    <location>
        <begin position="189"/>
        <end position="214"/>
    </location>
</feature>
<feature type="domain" description="C2H2-type" evidence="14">
    <location>
        <begin position="404"/>
        <end position="431"/>
    </location>
</feature>
<reference evidence="15" key="1">
    <citation type="thesis" date="2020" institute="ProQuest LLC" country="789 East Eisenhower Parkway, Ann Arbor, MI, USA">
        <title>Comparative Genomics and Chromosome Evolution.</title>
        <authorList>
            <person name="Mudd A.B."/>
        </authorList>
    </citation>
    <scope>NUCLEOTIDE SEQUENCE</scope>
    <source>
        <strain evidence="15">Female2</strain>
        <tissue evidence="15">Blood</tissue>
    </source>
</reference>
<keyword evidence="4" id="KW-0479">Metal-binding</keyword>
<dbReference type="OrthoDB" id="654211at2759"/>
<sequence>MEEWEYLKGKKTPYRKAKKKKSSVDCDYEDNSDTKPNLETNLCCENKPSEIVDEEPEENFPNGDISPTDKETVTSCISNGIKEEMESWEGECSDCTINPLTEQIQGTDPSTDSMESNLNSLSTDYISFKIKEEPDSWEEDSDYNMNPLTEQSQETDPSTPNTGSNLNEDLPEGCIAIKIKEEMDYWEGEYSDSNADPQNEQIKRNSDNDVAQSNSLTLKKYSQDGESFDEAKCTSDVGISTLQTFCSEGAKIIMESPIVIEHKKTNPKCGKGFRSRTELSFHQSVHTGKKPFSCSECGKCFSRSSKLTAHKKTHTGERPFSCSVCGKSFLEKSHLNRHNQIHTGEKPFSCSECGKCFSGLTHFMTHQRIHTGEKPFQCLECGKYFRSRSDLSSHQSVHTGTKPFSCSECGKCFARKSKLNIHQRLHTGEKPFPCTICGKSFLERSHLNTHQQIHTGEKPFSCADCGKSFARSSQLTAHQRTHPGEKPFSCSDCGKCFPQSYLLTSHQRIHTDCDYEDNSDTNLILEQFVL</sequence>
<feature type="domain" description="C2H2-type" evidence="14">
    <location>
        <begin position="488"/>
        <end position="511"/>
    </location>
</feature>
<dbReference type="InterPro" id="IPR036236">
    <property type="entry name" value="Znf_C2H2_sf"/>
</dbReference>
<evidence type="ECO:0000256" key="1">
    <source>
        <dbReference type="ARBA" id="ARBA00003767"/>
    </source>
</evidence>
<evidence type="ECO:0000256" key="10">
    <source>
        <dbReference type="ARBA" id="ARBA00023163"/>
    </source>
</evidence>
<feature type="compositionally biased region" description="Polar residues" evidence="13">
    <location>
        <begin position="143"/>
        <end position="167"/>
    </location>
</feature>
<dbReference type="Pfam" id="PF00096">
    <property type="entry name" value="zf-C2H2"/>
    <property type="match status" value="8"/>
</dbReference>
<dbReference type="PROSITE" id="PS50157">
    <property type="entry name" value="ZINC_FINGER_C2H2_2"/>
    <property type="match status" value="9"/>
</dbReference>
<evidence type="ECO:0000256" key="3">
    <source>
        <dbReference type="ARBA" id="ARBA00006991"/>
    </source>
</evidence>
<evidence type="ECO:0000256" key="4">
    <source>
        <dbReference type="ARBA" id="ARBA00022723"/>
    </source>
</evidence>
<dbReference type="GO" id="GO:0000981">
    <property type="term" value="F:DNA-binding transcription factor activity, RNA polymerase II-specific"/>
    <property type="evidence" value="ECO:0007669"/>
    <property type="project" value="TreeGrafter"/>
</dbReference>
<keyword evidence="16" id="KW-1185">Reference proteome</keyword>
<evidence type="ECO:0000256" key="12">
    <source>
        <dbReference type="PROSITE-ProRule" id="PRU00042"/>
    </source>
</evidence>
<comment type="similarity">
    <text evidence="3">Belongs to the krueppel C2H2-type zinc-finger protein family.</text>
</comment>
<dbReference type="AlphaFoldDB" id="A0A8T2IFL3"/>
<dbReference type="FunFam" id="3.30.160.60:FF:000358">
    <property type="entry name" value="zinc finger protein 24"/>
    <property type="match status" value="1"/>
</dbReference>
<dbReference type="Gene3D" id="3.30.160.60">
    <property type="entry name" value="Classic Zinc Finger"/>
    <property type="match status" value="9"/>
</dbReference>
<dbReference type="FunFam" id="3.30.160.60:FF:000936">
    <property type="entry name" value="Zinc finger protein 577"/>
    <property type="match status" value="2"/>
</dbReference>
<feature type="domain" description="C2H2-type" evidence="14">
    <location>
        <begin position="320"/>
        <end position="347"/>
    </location>
</feature>
<feature type="domain" description="C2H2-type" evidence="14">
    <location>
        <begin position="348"/>
        <end position="375"/>
    </location>
</feature>
<dbReference type="FunFam" id="3.30.160.60:FF:001158">
    <property type="entry name" value="zinc finger protein 22"/>
    <property type="match status" value="1"/>
</dbReference>
<accession>A0A8T2IFL3</accession>
<dbReference type="SMART" id="SM00355">
    <property type="entry name" value="ZnF_C2H2"/>
    <property type="match status" value="9"/>
</dbReference>
<gene>
    <name evidence="15" type="ORF">GDO86_018772</name>
</gene>
<evidence type="ECO:0000313" key="15">
    <source>
        <dbReference type="EMBL" id="KAG8431429.1"/>
    </source>
</evidence>